<organism evidence="3 4">
    <name type="scientific">Frateuria aurantia (strain ATCC 33424 / DSM 6220 / KCTC 2777 / LMG 1558 / NBRC 3245 / NCIMB 13370)</name>
    <name type="common">Acetobacter aurantius</name>
    <dbReference type="NCBI Taxonomy" id="767434"/>
    <lineage>
        <taxon>Bacteria</taxon>
        <taxon>Pseudomonadati</taxon>
        <taxon>Pseudomonadota</taxon>
        <taxon>Gammaproteobacteria</taxon>
        <taxon>Lysobacterales</taxon>
        <taxon>Rhodanobacteraceae</taxon>
        <taxon>Frateuria</taxon>
    </lineage>
</organism>
<dbReference type="OrthoDB" id="5958829at2"/>
<dbReference type="Pfam" id="PF13986">
    <property type="entry name" value="DUF4224"/>
    <property type="match status" value="1"/>
</dbReference>
<reference evidence="3" key="1">
    <citation type="submission" date="2012-02" db="EMBL/GenBank/DDBJ databases">
        <title>The complete genome of Frateuria aurantia DSM 6220.</title>
        <authorList>
            <consortium name="US DOE Joint Genome Institute (JGI-PGF)"/>
            <person name="Lucas S."/>
            <person name="Copeland A."/>
            <person name="Lapidus A."/>
            <person name="Glavina del Rio T."/>
            <person name="Dalin E."/>
            <person name="Tice H."/>
            <person name="Bruce D."/>
            <person name="Goodwin L."/>
            <person name="Pitluck S."/>
            <person name="Peters L."/>
            <person name="Ovchinnikova G."/>
            <person name="Teshima H."/>
            <person name="Kyrpides N."/>
            <person name="Mavromatis K."/>
            <person name="Ivanova N."/>
            <person name="Brettin T."/>
            <person name="Detter J.C."/>
            <person name="Han C."/>
            <person name="Larimer F."/>
            <person name="Land M."/>
            <person name="Hauser L."/>
            <person name="Markowitz V."/>
            <person name="Cheng J.-F."/>
            <person name="Hugenholtz P."/>
            <person name="Woyke T."/>
            <person name="Wu D."/>
            <person name="Brambilla E."/>
            <person name="Klenk H.-P."/>
            <person name="Eisen J.A."/>
        </authorList>
    </citation>
    <scope>NUCLEOTIDE SEQUENCE</scope>
    <source>
        <strain evidence="3">DSM 6220</strain>
    </source>
</reference>
<evidence type="ECO:0000259" key="2">
    <source>
        <dbReference type="Pfam" id="PF13986"/>
    </source>
</evidence>
<dbReference type="EMBL" id="CP003350">
    <property type="protein sequence ID" value="AFC85420.1"/>
    <property type="molecule type" value="Genomic_DNA"/>
</dbReference>
<dbReference type="KEGG" id="fau:Fraau_0952"/>
<dbReference type="HOGENOM" id="CLU_181635_0_0_6"/>
<dbReference type="STRING" id="767434.Fraau_0952"/>
<keyword evidence="4" id="KW-1185">Reference proteome</keyword>
<evidence type="ECO:0000313" key="3">
    <source>
        <dbReference type="EMBL" id="AFC85420.1"/>
    </source>
</evidence>
<gene>
    <name evidence="3" type="ordered locus">Fraau_0952</name>
</gene>
<dbReference type="RefSeq" id="WP_014402426.1">
    <property type="nucleotide sequence ID" value="NC_017033.1"/>
</dbReference>
<proteinExistence type="predicted"/>
<evidence type="ECO:0000313" key="4">
    <source>
        <dbReference type="Proteomes" id="UP000005234"/>
    </source>
</evidence>
<dbReference type="Proteomes" id="UP000005234">
    <property type="component" value="Chromosome"/>
</dbReference>
<dbReference type="InterPro" id="IPR025319">
    <property type="entry name" value="DUF4224"/>
</dbReference>
<name>H8L1R0_FRAAD</name>
<feature type="region of interest" description="Disordered" evidence="1">
    <location>
        <begin position="52"/>
        <end position="72"/>
    </location>
</feature>
<sequence length="72" mass="7947">MGAAEKIALSKTELAAYLRAYTRKKQIRVLVSNGIRHHLDAGGWPIVTRSAIEGETSSQQPTKRWASNKARA</sequence>
<feature type="domain" description="DUF4224" evidence="2">
    <location>
        <begin position="9"/>
        <end position="52"/>
    </location>
</feature>
<dbReference type="AlphaFoldDB" id="H8L1R0"/>
<accession>H8L1R0</accession>
<protein>
    <recommendedName>
        <fullName evidence="2">DUF4224 domain-containing protein</fullName>
    </recommendedName>
</protein>
<evidence type="ECO:0000256" key="1">
    <source>
        <dbReference type="SAM" id="MobiDB-lite"/>
    </source>
</evidence>